<protein>
    <submittedName>
        <fullName evidence="10">Undecaprenyl-phosphate galactose phosphotransferase</fullName>
        <ecNumber evidence="10">2.7.8.6</ecNumber>
    </submittedName>
</protein>
<keyword evidence="5 8" id="KW-0812">Transmembrane</keyword>
<keyword evidence="6 8" id="KW-1133">Transmembrane helix</keyword>
<dbReference type="EMBL" id="LN890655">
    <property type="protein sequence ID" value="CUS04508.2"/>
    <property type="molecule type" value="Genomic_DNA"/>
</dbReference>
<proteinExistence type="inferred from homology"/>
<evidence type="ECO:0000256" key="8">
    <source>
        <dbReference type="SAM" id="Phobius"/>
    </source>
</evidence>
<dbReference type="EC" id="2.7.8.6" evidence="10"/>
<evidence type="ECO:0000256" key="5">
    <source>
        <dbReference type="ARBA" id="ARBA00022692"/>
    </source>
</evidence>
<dbReference type="OrthoDB" id="9795351at2"/>
<accession>A0A160T5N2</accession>
<organism evidence="10 11">
    <name type="scientific">Candidatus Promineifilum breve</name>
    <dbReference type="NCBI Taxonomy" id="1806508"/>
    <lineage>
        <taxon>Bacteria</taxon>
        <taxon>Bacillati</taxon>
        <taxon>Chloroflexota</taxon>
        <taxon>Ardenticatenia</taxon>
        <taxon>Candidatus Promineifilales</taxon>
        <taxon>Candidatus Promineifilaceae</taxon>
        <taxon>Candidatus Promineifilum</taxon>
    </lineage>
</organism>
<keyword evidence="11" id="KW-1185">Reference proteome</keyword>
<name>A0A160T5N2_9CHLR</name>
<gene>
    <name evidence="10" type="ORF">CFX0092_A2630</name>
</gene>
<dbReference type="AlphaFoldDB" id="A0A160T5N2"/>
<evidence type="ECO:0000256" key="2">
    <source>
        <dbReference type="ARBA" id="ARBA00006464"/>
    </source>
</evidence>
<dbReference type="InterPro" id="IPR003362">
    <property type="entry name" value="Bact_transf"/>
</dbReference>
<dbReference type="GO" id="GO:0047360">
    <property type="term" value="F:undecaprenyl-phosphate galactose phosphotransferase activity"/>
    <property type="evidence" value="ECO:0007669"/>
    <property type="project" value="UniProtKB-EC"/>
</dbReference>
<dbReference type="Pfam" id="PF02397">
    <property type="entry name" value="Bac_transf"/>
    <property type="match status" value="1"/>
</dbReference>
<dbReference type="KEGG" id="pbf:CFX0092_A2630"/>
<evidence type="ECO:0000313" key="10">
    <source>
        <dbReference type="EMBL" id="CUS04508.2"/>
    </source>
</evidence>
<dbReference type="PANTHER" id="PTHR30576">
    <property type="entry name" value="COLANIC BIOSYNTHESIS UDP-GLUCOSE LIPID CARRIER TRANSFERASE"/>
    <property type="match status" value="1"/>
</dbReference>
<dbReference type="PANTHER" id="PTHR30576:SF4">
    <property type="entry name" value="UNDECAPRENYL-PHOSPHATE GALACTOSE PHOSPHOTRANSFERASE"/>
    <property type="match status" value="1"/>
</dbReference>
<evidence type="ECO:0000256" key="7">
    <source>
        <dbReference type="ARBA" id="ARBA00023136"/>
    </source>
</evidence>
<keyword evidence="3" id="KW-1003">Cell membrane</keyword>
<feature type="domain" description="Bacterial sugar transferase" evidence="9">
    <location>
        <begin position="24"/>
        <end position="207"/>
    </location>
</feature>
<dbReference type="GO" id="GO:0005886">
    <property type="term" value="C:plasma membrane"/>
    <property type="evidence" value="ECO:0007669"/>
    <property type="project" value="UniProtKB-SubCell"/>
</dbReference>
<reference evidence="10" key="1">
    <citation type="submission" date="2016-01" db="EMBL/GenBank/DDBJ databases">
        <authorList>
            <person name="Mcilroy J.S."/>
            <person name="Karst M S."/>
            <person name="Albertsen M."/>
        </authorList>
    </citation>
    <scope>NUCLEOTIDE SEQUENCE</scope>
    <source>
        <strain evidence="10">Cfx-K</strain>
    </source>
</reference>
<evidence type="ECO:0000259" key="9">
    <source>
        <dbReference type="Pfam" id="PF02397"/>
    </source>
</evidence>
<dbReference type="RefSeq" id="WP_095043833.1">
    <property type="nucleotide sequence ID" value="NZ_LN890655.1"/>
</dbReference>
<evidence type="ECO:0000256" key="6">
    <source>
        <dbReference type="ARBA" id="ARBA00022989"/>
    </source>
</evidence>
<comment type="subcellular location">
    <subcellularLocation>
        <location evidence="1">Cell membrane</location>
    </subcellularLocation>
</comment>
<evidence type="ECO:0000313" key="11">
    <source>
        <dbReference type="Proteomes" id="UP000215027"/>
    </source>
</evidence>
<dbReference type="Proteomes" id="UP000215027">
    <property type="component" value="Chromosome I"/>
</dbReference>
<feature type="transmembrane region" description="Helical" evidence="8">
    <location>
        <begin position="27"/>
        <end position="50"/>
    </location>
</feature>
<evidence type="ECO:0000256" key="4">
    <source>
        <dbReference type="ARBA" id="ARBA00022679"/>
    </source>
</evidence>
<keyword evidence="4 10" id="KW-0808">Transferase</keyword>
<comment type="similarity">
    <text evidence="2">Belongs to the bacterial sugar transferase family.</text>
</comment>
<evidence type="ECO:0000256" key="1">
    <source>
        <dbReference type="ARBA" id="ARBA00004236"/>
    </source>
</evidence>
<sequence length="211" mass="24254">MIQARSNTTPTITMRQPHRTLKLGLDYALTIPTLLLIAPLLLIIAALIKLDSPGPVIYRRRVVGRRGREFDAYKFRTMHIDGEDRLIANRDQWMEVLTGSVDSDPRLTRVGRFLRRYGLDELPRLFNVLNRTMSLVGPRMMTRAELLKFGHRIDGYCSVLPGMTGLWQVSGHSRRLDDRVELETRYIRNWSIVTDVQILMQSVVVAFAVHA</sequence>
<keyword evidence="7 8" id="KW-0472">Membrane</keyword>
<evidence type="ECO:0000256" key="3">
    <source>
        <dbReference type="ARBA" id="ARBA00022475"/>
    </source>
</evidence>